<proteinExistence type="predicted"/>
<evidence type="ECO:0000256" key="6">
    <source>
        <dbReference type="SAM" id="Phobius"/>
    </source>
</evidence>
<name>A0ABW0M0N6_9BACL</name>
<comment type="caution">
    <text evidence="8">The sequence shown here is derived from an EMBL/GenBank/DDBJ whole genome shotgun (WGS) entry which is preliminary data.</text>
</comment>
<feature type="transmembrane region" description="Helical" evidence="6">
    <location>
        <begin position="12"/>
        <end position="32"/>
    </location>
</feature>
<evidence type="ECO:0000256" key="5">
    <source>
        <dbReference type="ARBA" id="ARBA00023136"/>
    </source>
</evidence>
<keyword evidence="4 6" id="KW-1133">Transmembrane helix</keyword>
<keyword evidence="5 6" id="KW-0472">Membrane</keyword>
<evidence type="ECO:0000256" key="1">
    <source>
        <dbReference type="ARBA" id="ARBA00004651"/>
    </source>
</evidence>
<dbReference type="PANTHER" id="PTHR40077:SF1">
    <property type="entry name" value="MEMBRANE PROTEIN"/>
    <property type="match status" value="1"/>
</dbReference>
<comment type="subcellular location">
    <subcellularLocation>
        <location evidence="1">Cell membrane</location>
        <topology evidence="1">Multi-pass membrane protein</topology>
    </subcellularLocation>
</comment>
<evidence type="ECO:0000313" key="9">
    <source>
        <dbReference type="Proteomes" id="UP001596105"/>
    </source>
</evidence>
<dbReference type="RefSeq" id="WP_209746087.1">
    <property type="nucleotide sequence ID" value="NZ_JBHSMH010000090.1"/>
</dbReference>
<accession>A0ABW0M0N6</accession>
<evidence type="ECO:0000256" key="4">
    <source>
        <dbReference type="ARBA" id="ARBA00022989"/>
    </source>
</evidence>
<gene>
    <name evidence="8" type="ORF">ACFPPD_20710</name>
</gene>
<dbReference type="NCBIfam" id="TIGR03954">
    <property type="entry name" value="integ_memb_HG"/>
    <property type="match status" value="1"/>
</dbReference>
<evidence type="ECO:0000256" key="2">
    <source>
        <dbReference type="ARBA" id="ARBA00022475"/>
    </source>
</evidence>
<reference evidence="9" key="1">
    <citation type="journal article" date="2019" name="Int. J. Syst. Evol. Microbiol.">
        <title>The Global Catalogue of Microorganisms (GCM) 10K type strain sequencing project: providing services to taxonomists for standard genome sequencing and annotation.</title>
        <authorList>
            <consortium name="The Broad Institute Genomics Platform"/>
            <consortium name="The Broad Institute Genome Sequencing Center for Infectious Disease"/>
            <person name="Wu L."/>
            <person name="Ma J."/>
        </authorList>
    </citation>
    <scope>NUCLEOTIDE SEQUENCE [LARGE SCALE GENOMIC DNA]</scope>
    <source>
        <strain evidence="9">CCUG 57113</strain>
    </source>
</reference>
<keyword evidence="2" id="KW-1003">Cell membrane</keyword>
<sequence length="111" mass="12345">MSNTVWKQRSLNWFSVVGQIEAWSFLILLGIAMPLKYGMDVPEAVTIVGIAHGFFFALYLSTVVLATIVHRWSVLRMLAAFVASLLPFGPFVMDRRIRKAMLAEGGNAASR</sequence>
<keyword evidence="3 6" id="KW-0812">Transmembrane</keyword>
<dbReference type="PANTHER" id="PTHR40077">
    <property type="entry name" value="MEMBRANE PROTEIN-RELATED"/>
    <property type="match status" value="1"/>
</dbReference>
<protein>
    <submittedName>
        <fullName evidence="8">DUF3817 domain-containing protein</fullName>
    </submittedName>
</protein>
<evidence type="ECO:0000256" key="3">
    <source>
        <dbReference type="ARBA" id="ARBA00022692"/>
    </source>
</evidence>
<dbReference type="EMBL" id="JBHSMH010000090">
    <property type="protein sequence ID" value="MFC5471115.1"/>
    <property type="molecule type" value="Genomic_DNA"/>
</dbReference>
<evidence type="ECO:0000313" key="8">
    <source>
        <dbReference type="EMBL" id="MFC5471115.1"/>
    </source>
</evidence>
<feature type="domain" description="DUF3817" evidence="7">
    <location>
        <begin position="11"/>
        <end position="99"/>
    </location>
</feature>
<evidence type="ECO:0000259" key="7">
    <source>
        <dbReference type="Pfam" id="PF12823"/>
    </source>
</evidence>
<dbReference type="Pfam" id="PF12823">
    <property type="entry name" value="DUF3817"/>
    <property type="match status" value="1"/>
</dbReference>
<feature type="transmembrane region" description="Helical" evidence="6">
    <location>
        <begin position="74"/>
        <end position="93"/>
    </location>
</feature>
<dbReference type="InterPro" id="IPR023845">
    <property type="entry name" value="DUF3817_TM"/>
</dbReference>
<dbReference type="Proteomes" id="UP001596105">
    <property type="component" value="Unassembled WGS sequence"/>
</dbReference>
<organism evidence="8 9">
    <name type="scientific">Cohnella suwonensis</name>
    <dbReference type="NCBI Taxonomy" id="696072"/>
    <lineage>
        <taxon>Bacteria</taxon>
        <taxon>Bacillati</taxon>
        <taxon>Bacillota</taxon>
        <taxon>Bacilli</taxon>
        <taxon>Bacillales</taxon>
        <taxon>Paenibacillaceae</taxon>
        <taxon>Cohnella</taxon>
    </lineage>
</organism>
<feature type="transmembrane region" description="Helical" evidence="6">
    <location>
        <begin position="44"/>
        <end position="68"/>
    </location>
</feature>
<keyword evidence="9" id="KW-1185">Reference proteome</keyword>